<evidence type="ECO:0000256" key="1">
    <source>
        <dbReference type="ARBA" id="ARBA00001947"/>
    </source>
</evidence>
<dbReference type="GO" id="GO:0016787">
    <property type="term" value="F:hydrolase activity"/>
    <property type="evidence" value="ECO:0007669"/>
    <property type="project" value="UniProtKB-KW"/>
</dbReference>
<dbReference type="InterPro" id="IPR050072">
    <property type="entry name" value="Peptidase_M20A"/>
</dbReference>
<dbReference type="SUPFAM" id="SSF55031">
    <property type="entry name" value="Bacterial exopeptidase dimerisation domain"/>
    <property type="match status" value="1"/>
</dbReference>
<dbReference type="Gene3D" id="3.40.630.10">
    <property type="entry name" value="Zn peptidases"/>
    <property type="match status" value="1"/>
</dbReference>
<feature type="active site" description="Proton acceptor" evidence="5">
    <location>
        <position position="139"/>
    </location>
</feature>
<dbReference type="InterPro" id="IPR036264">
    <property type="entry name" value="Bact_exopeptidase_dim_dom"/>
</dbReference>
<evidence type="ECO:0000256" key="2">
    <source>
        <dbReference type="ARBA" id="ARBA00022723"/>
    </source>
</evidence>
<dbReference type="PROSITE" id="PS00759">
    <property type="entry name" value="ARGE_DAPE_CPG2_2"/>
    <property type="match status" value="1"/>
</dbReference>
<dbReference type="Pfam" id="PF07687">
    <property type="entry name" value="M20_dimer"/>
    <property type="match status" value="1"/>
</dbReference>
<dbReference type="EMBL" id="SZZH01000003">
    <property type="protein sequence ID" value="TKV58996.1"/>
    <property type="molecule type" value="Genomic_DNA"/>
</dbReference>
<keyword evidence="4" id="KW-0862">Zinc</keyword>
<feature type="active site" evidence="5">
    <location>
        <position position="76"/>
    </location>
</feature>
<sequence length="379" mass="38583">MSTRRADLLADVERLVRCESPSSDLAAVARSAEVVAAVLRDRLPGDPEVLDVDGCRHVRWRSGPGPTRVLVLAHHDTVWPLGTLDRLPFAIDEAAGTLRGPGTVDMKAGLAQAVHALAVLADDPVGVPDGVTVLVTGDEEIGSTTSRALIEAEALRGAGPGGAATAVLVLEGSGPHGAIKTGRKGTATYHLTVTGRASHAGVAPERGINAVVELAHVVLAVLDTADADRGTTVTPTVVRGGSATNTVPASATVGVDVRCWTIAEQDRVDRDLRAIGATLPGARIEVDGRPNRPPMERAVSADLFTRAQAVAARAGLPVPAECAVGGGSDGNFTAALGVPTLDGLGAAGGGAHADDEHVDLGSLLPRTALLVALLRNLLA</sequence>
<dbReference type="InterPro" id="IPR002933">
    <property type="entry name" value="Peptidase_M20"/>
</dbReference>
<accession>A0A4U6QG42</accession>
<keyword evidence="8" id="KW-1185">Reference proteome</keyword>
<dbReference type="InterPro" id="IPR001261">
    <property type="entry name" value="ArgE/DapE_CS"/>
</dbReference>
<comment type="cofactor">
    <cofactor evidence="1">
        <name>Zn(2+)</name>
        <dbReference type="ChEBI" id="CHEBI:29105"/>
    </cofactor>
</comment>
<dbReference type="PANTHER" id="PTHR43808:SF9">
    <property type="entry name" value="BLL0789 PROTEIN"/>
    <property type="match status" value="1"/>
</dbReference>
<dbReference type="InterPro" id="IPR017150">
    <property type="entry name" value="Pept_M20_glutamate_carboxypep"/>
</dbReference>
<reference evidence="7 8" key="1">
    <citation type="submission" date="2019-05" db="EMBL/GenBank/DDBJ databases">
        <title>Nakamurella sp. N5BH11, whole genome shotgun sequence.</title>
        <authorList>
            <person name="Tuo L."/>
        </authorList>
    </citation>
    <scope>NUCLEOTIDE SEQUENCE [LARGE SCALE GENOMIC DNA]</scope>
    <source>
        <strain evidence="7 8">N5BH11</strain>
    </source>
</reference>
<evidence type="ECO:0000256" key="3">
    <source>
        <dbReference type="ARBA" id="ARBA00022801"/>
    </source>
</evidence>
<dbReference type="Gene3D" id="3.30.70.360">
    <property type="match status" value="1"/>
</dbReference>
<protein>
    <submittedName>
        <fullName evidence="7">M20 family metallopeptidase</fullName>
    </submittedName>
</protein>
<dbReference type="PANTHER" id="PTHR43808">
    <property type="entry name" value="ACETYLORNITHINE DEACETYLASE"/>
    <property type="match status" value="1"/>
</dbReference>
<proteinExistence type="predicted"/>
<keyword evidence="2" id="KW-0479">Metal-binding</keyword>
<name>A0A4U6QG42_9ACTN</name>
<evidence type="ECO:0000256" key="4">
    <source>
        <dbReference type="ARBA" id="ARBA00022833"/>
    </source>
</evidence>
<evidence type="ECO:0000313" key="7">
    <source>
        <dbReference type="EMBL" id="TKV58996.1"/>
    </source>
</evidence>
<dbReference type="InterPro" id="IPR011650">
    <property type="entry name" value="Peptidase_M20_dimer"/>
</dbReference>
<dbReference type="AlphaFoldDB" id="A0A4U6QG42"/>
<dbReference type="Proteomes" id="UP000306985">
    <property type="component" value="Unassembled WGS sequence"/>
</dbReference>
<gene>
    <name evidence="7" type="ORF">FDO65_13645</name>
</gene>
<keyword evidence="3" id="KW-0378">Hydrolase</keyword>
<evidence type="ECO:0000259" key="6">
    <source>
        <dbReference type="Pfam" id="PF07687"/>
    </source>
</evidence>
<evidence type="ECO:0000256" key="5">
    <source>
        <dbReference type="PIRSR" id="PIRSR037238-1"/>
    </source>
</evidence>
<comment type="caution">
    <text evidence="7">The sequence shown here is derived from an EMBL/GenBank/DDBJ whole genome shotgun (WGS) entry which is preliminary data.</text>
</comment>
<feature type="domain" description="Peptidase M20 dimerisation" evidence="6">
    <location>
        <begin position="181"/>
        <end position="274"/>
    </location>
</feature>
<dbReference type="Pfam" id="PF01546">
    <property type="entry name" value="Peptidase_M20"/>
    <property type="match status" value="1"/>
</dbReference>
<dbReference type="PIRSF" id="PIRSF037238">
    <property type="entry name" value="Carboxypeptidase_G2"/>
    <property type="match status" value="1"/>
</dbReference>
<dbReference type="GO" id="GO:0046872">
    <property type="term" value="F:metal ion binding"/>
    <property type="evidence" value="ECO:0007669"/>
    <property type="project" value="UniProtKB-KW"/>
</dbReference>
<dbReference type="OrthoDB" id="9783294at2"/>
<evidence type="ECO:0000313" key="8">
    <source>
        <dbReference type="Proteomes" id="UP000306985"/>
    </source>
</evidence>
<dbReference type="SUPFAM" id="SSF53187">
    <property type="entry name" value="Zn-dependent exopeptidases"/>
    <property type="match status" value="1"/>
</dbReference>
<organism evidence="7 8">
    <name type="scientific">Nakamurella flava</name>
    <dbReference type="NCBI Taxonomy" id="2576308"/>
    <lineage>
        <taxon>Bacteria</taxon>
        <taxon>Bacillati</taxon>
        <taxon>Actinomycetota</taxon>
        <taxon>Actinomycetes</taxon>
        <taxon>Nakamurellales</taxon>
        <taxon>Nakamurellaceae</taxon>
        <taxon>Nakamurella</taxon>
    </lineage>
</organism>